<dbReference type="EMBL" id="CP023777">
    <property type="protein sequence ID" value="ATL48173.1"/>
    <property type="molecule type" value="Genomic_DNA"/>
</dbReference>
<dbReference type="AlphaFoldDB" id="A0A291QWD8"/>
<name>A0A291QWD8_9BACT</name>
<protein>
    <submittedName>
        <fullName evidence="1">Uncharacterized protein</fullName>
    </submittedName>
</protein>
<evidence type="ECO:0000313" key="1">
    <source>
        <dbReference type="EMBL" id="ATL48173.1"/>
    </source>
</evidence>
<sequence length="718" mass="79175">MKITLQDAEREMTFIEYEMPALKSAEYTVKVTQETNQDPGTFSSSRKFAVTSERFSIDVNDIDSVFPQNLANGSFDKAVPHVLFNKKNLPWERFSIKNNDKAPWLAILLFDEGSQPKINKLQAKDLVPAGTTITVAGSSVTGTGTMANNIFSYPGLQQLSYGETPDESCNVIDIPLDLFNQVAPSAQDLPYLAHIRQMETLDKTDALANLLEDFALVIGNRLPQVDQPSYAYLVSLEDFGEYLPGNDGTNNIPAGKNTVRLLSYMNWSYTANHQDQSFTDLLEGLNKTADGKQELTVLQVPFHGESPSNEAVQLALTKQKSGSLSTTDATILAKNAVMMGYTPHGHSMRFGGHSVSWYRGPLTSFNIVNKLGFPVSCPDAVTGYNPETGMFDVSYGAAWQLGQLLALQNKSFSSELYNWKKSLYAYQVLEAEQSIIANKYKGINAFEHIFSRRITKMESTLDIPENIVEWMGRLSLLCGVPFNYLVPDERMLPPESLRFFYIDNCWIDALMDGAFSIGRATTASMTIEAPHLERLKMHARGKAAGFRLRKARVSDCNNVDGIITGCLLRSALLAGWPGLEIVGYSDKDAGNEICKLRMDRLSDEVIICIFNGDIQRVSLREPPESLHSGVDGEAPDYYTGLRVVQGEGTPGKGIEGARADIPTRNGTATLQMGIAAENMKTVLNAPPLNEGIEDFNSSQFALEMVKGAVKVDFVNDKS</sequence>
<gene>
    <name evidence="1" type="ORF">COR50_13925</name>
</gene>
<dbReference type="Proteomes" id="UP000220133">
    <property type="component" value="Chromosome"/>
</dbReference>
<dbReference type="OrthoDB" id="4846903at2"/>
<dbReference type="KEGG" id="cbae:COR50_13925"/>
<proteinExistence type="predicted"/>
<accession>A0A291QWD8</accession>
<evidence type="ECO:0000313" key="2">
    <source>
        <dbReference type="Proteomes" id="UP000220133"/>
    </source>
</evidence>
<reference evidence="1 2" key="1">
    <citation type="submission" date="2017-10" db="EMBL/GenBank/DDBJ databases">
        <title>Paenichitinophaga pekingensis gen. nov., sp. nov., isolated from activated sludge.</title>
        <authorList>
            <person name="Jin D."/>
            <person name="Kong X."/>
            <person name="Deng Y."/>
            <person name="Bai Z."/>
        </authorList>
    </citation>
    <scope>NUCLEOTIDE SEQUENCE [LARGE SCALE GENOMIC DNA]</scope>
    <source>
        <strain evidence="1 2">13</strain>
    </source>
</reference>
<organism evidence="1 2">
    <name type="scientific">Chitinophaga caeni</name>
    <dbReference type="NCBI Taxonomy" id="2029983"/>
    <lineage>
        <taxon>Bacteria</taxon>
        <taxon>Pseudomonadati</taxon>
        <taxon>Bacteroidota</taxon>
        <taxon>Chitinophagia</taxon>
        <taxon>Chitinophagales</taxon>
        <taxon>Chitinophagaceae</taxon>
        <taxon>Chitinophaga</taxon>
    </lineage>
</organism>
<dbReference type="RefSeq" id="WP_098194550.1">
    <property type="nucleotide sequence ID" value="NZ_CP023777.1"/>
</dbReference>
<keyword evidence="2" id="KW-1185">Reference proteome</keyword>